<dbReference type="Gramene" id="ONIVA07G06710.1">
    <property type="protein sequence ID" value="ONIVA07G06710.1"/>
    <property type="gene ID" value="ONIVA07G06710"/>
</dbReference>
<proteinExistence type="predicted"/>
<accession>A0A0E0HYF3</accession>
<reference evidence="1" key="1">
    <citation type="submission" date="2015-04" db="UniProtKB">
        <authorList>
            <consortium name="EnsemblPlants"/>
        </authorList>
    </citation>
    <scope>IDENTIFICATION</scope>
    <source>
        <strain evidence="1">SL10</strain>
    </source>
</reference>
<name>A0A0E0HYF3_ORYNI</name>
<organism evidence="1">
    <name type="scientific">Oryza nivara</name>
    <name type="common">Indian wild rice</name>
    <name type="synonym">Oryza sativa f. spontanea</name>
    <dbReference type="NCBI Taxonomy" id="4536"/>
    <lineage>
        <taxon>Eukaryota</taxon>
        <taxon>Viridiplantae</taxon>
        <taxon>Streptophyta</taxon>
        <taxon>Embryophyta</taxon>
        <taxon>Tracheophyta</taxon>
        <taxon>Spermatophyta</taxon>
        <taxon>Magnoliopsida</taxon>
        <taxon>Liliopsida</taxon>
        <taxon>Poales</taxon>
        <taxon>Poaceae</taxon>
        <taxon>BOP clade</taxon>
        <taxon>Oryzoideae</taxon>
        <taxon>Oryzeae</taxon>
        <taxon>Oryzinae</taxon>
        <taxon>Oryza</taxon>
    </lineage>
</organism>
<keyword evidence="2" id="KW-1185">Reference proteome</keyword>
<evidence type="ECO:0000313" key="2">
    <source>
        <dbReference type="Proteomes" id="UP000006591"/>
    </source>
</evidence>
<dbReference type="EnsemblPlants" id="ONIVA07G06710.1">
    <property type="protein sequence ID" value="ONIVA07G06710.1"/>
    <property type="gene ID" value="ONIVA07G06710"/>
</dbReference>
<reference evidence="1" key="2">
    <citation type="submission" date="2018-04" db="EMBL/GenBank/DDBJ databases">
        <title>OnivRS2 (Oryza nivara Reference Sequence Version 2).</title>
        <authorList>
            <person name="Zhang J."/>
            <person name="Kudrna D."/>
            <person name="Lee S."/>
            <person name="Talag J."/>
            <person name="Rajasekar S."/>
            <person name="Welchert J."/>
            <person name="Hsing Y.-I."/>
            <person name="Wing R.A."/>
        </authorList>
    </citation>
    <scope>NUCLEOTIDE SEQUENCE [LARGE SCALE GENOMIC DNA]</scope>
    <source>
        <strain evidence="1">SL10</strain>
    </source>
</reference>
<dbReference type="Proteomes" id="UP000006591">
    <property type="component" value="Chromosome 7"/>
</dbReference>
<protein>
    <submittedName>
        <fullName evidence="1">Uncharacterized protein</fullName>
    </submittedName>
</protein>
<sequence length="59" mass="6931">MQRPFFPPPLRFLYIGSAPPLRKLPTPTNQIEGNITSWYHQARSRTMERDDQEVQECKG</sequence>
<dbReference type="AlphaFoldDB" id="A0A0E0HYF3"/>
<evidence type="ECO:0000313" key="1">
    <source>
        <dbReference type="EnsemblPlants" id="ONIVA07G06710.1"/>
    </source>
</evidence>
<dbReference type="HOGENOM" id="CLU_2964934_0_0_1"/>